<dbReference type="Proteomes" id="UP001629113">
    <property type="component" value="Unassembled WGS sequence"/>
</dbReference>
<evidence type="ECO:0000256" key="2">
    <source>
        <dbReference type="ARBA" id="ARBA00022630"/>
    </source>
</evidence>
<evidence type="ECO:0000256" key="5">
    <source>
        <dbReference type="ARBA" id="ARBA00023002"/>
    </source>
</evidence>
<dbReference type="Pfam" id="PF13450">
    <property type="entry name" value="NAD_binding_8"/>
    <property type="match status" value="1"/>
</dbReference>
<gene>
    <name evidence="6" type="ORF">PVAG01_09838</name>
</gene>
<keyword evidence="2" id="KW-0285">Flavoprotein</keyword>
<dbReference type="GO" id="GO:0004497">
    <property type="term" value="F:monooxygenase activity"/>
    <property type="evidence" value="ECO:0007669"/>
    <property type="project" value="UniProtKB-KW"/>
</dbReference>
<organism evidence="6 7">
    <name type="scientific">Phlyctema vagabunda</name>
    <dbReference type="NCBI Taxonomy" id="108571"/>
    <lineage>
        <taxon>Eukaryota</taxon>
        <taxon>Fungi</taxon>
        <taxon>Dikarya</taxon>
        <taxon>Ascomycota</taxon>
        <taxon>Pezizomycotina</taxon>
        <taxon>Leotiomycetes</taxon>
        <taxon>Helotiales</taxon>
        <taxon>Dermateaceae</taxon>
        <taxon>Phlyctema</taxon>
    </lineage>
</organism>
<reference evidence="6 7" key="1">
    <citation type="submission" date="2024-06" db="EMBL/GenBank/DDBJ databases">
        <title>Complete genome of Phlyctema vagabunda strain 19-DSS-EL-015.</title>
        <authorList>
            <person name="Fiorenzani C."/>
        </authorList>
    </citation>
    <scope>NUCLEOTIDE SEQUENCE [LARGE SCALE GENOMIC DNA]</scope>
    <source>
        <strain evidence="6 7">19-DSS-EL-015</strain>
    </source>
</reference>
<evidence type="ECO:0000313" key="6">
    <source>
        <dbReference type="EMBL" id="KAL3418123.1"/>
    </source>
</evidence>
<evidence type="ECO:0000256" key="1">
    <source>
        <dbReference type="ARBA" id="ARBA00009183"/>
    </source>
</evidence>
<keyword evidence="6" id="KW-0503">Monooxygenase</keyword>
<keyword evidence="4" id="KW-0521">NADP</keyword>
<dbReference type="PANTHER" id="PTHR23023">
    <property type="entry name" value="DIMETHYLANILINE MONOOXYGENASE"/>
    <property type="match status" value="1"/>
</dbReference>
<dbReference type="InterPro" id="IPR020946">
    <property type="entry name" value="Flavin_mOase-like"/>
</dbReference>
<accession>A0ABR4P488</accession>
<sequence length="479" mass="53126">MPSAKSVAIIGAGPGGLAAAKYLVAEKTFTRIIVFDARHSVGGVWCATPDIIVDKSFTLPRTSPAIEPNEAVRQDGSVKIVSPVYDLLETNIPHTLMNYSDQDFPRGTPLFPPHRTVREYLKNYADDIQDLLCLGTQVQAIEYIQDSGRWAVSSTNLESRRNSTEHFDAVIVASGHYDDPYVPNIPGLKVWDAIYPGSISHSKFYRRPSEFTGKKVIIVGHSASGIDLANQIATVSQQPVIISEKNVSSVPIEADGLKLALPEIQEFLPEKRTVRFTNGHVETNVDRIVFCTGYMYSYPFLRSLAQAIVSDGSRVQNLYQHIFYHPIPTLSFVGLPQRIVPMPVSEAQSAVIARVLSGRLSLPTQAEMQSWEEDLIAERGDGKNFHTLKFPLDVTYMNDLHDWSISALTRDGLTAHDQGKIPPYWGAEKRWVRERILLIKQASSKLGAKRSEITSLAELGFDFDEEKNGMASDAKLGAE</sequence>
<keyword evidence="5" id="KW-0560">Oxidoreductase</keyword>
<dbReference type="SUPFAM" id="SSF51905">
    <property type="entry name" value="FAD/NAD(P)-binding domain"/>
    <property type="match status" value="2"/>
</dbReference>
<evidence type="ECO:0000313" key="7">
    <source>
        <dbReference type="Proteomes" id="UP001629113"/>
    </source>
</evidence>
<evidence type="ECO:0000256" key="4">
    <source>
        <dbReference type="ARBA" id="ARBA00022857"/>
    </source>
</evidence>
<dbReference type="InterPro" id="IPR000960">
    <property type="entry name" value="Flavin_mOase"/>
</dbReference>
<dbReference type="Gene3D" id="3.50.50.60">
    <property type="entry name" value="FAD/NAD(P)-binding domain"/>
    <property type="match status" value="2"/>
</dbReference>
<dbReference type="PRINTS" id="PR00370">
    <property type="entry name" value="FMOXYGENASE"/>
</dbReference>
<keyword evidence="3" id="KW-0274">FAD</keyword>
<keyword evidence="7" id="KW-1185">Reference proteome</keyword>
<proteinExistence type="inferred from homology"/>
<dbReference type="InterPro" id="IPR050346">
    <property type="entry name" value="FMO-like"/>
</dbReference>
<protein>
    <submittedName>
        <fullName evidence="6">Flavin dependent monooxygenase</fullName>
    </submittedName>
</protein>
<dbReference type="EMBL" id="JBFCZG010000009">
    <property type="protein sequence ID" value="KAL3418123.1"/>
    <property type="molecule type" value="Genomic_DNA"/>
</dbReference>
<comment type="caution">
    <text evidence="6">The sequence shown here is derived from an EMBL/GenBank/DDBJ whole genome shotgun (WGS) entry which is preliminary data.</text>
</comment>
<dbReference type="InterPro" id="IPR036188">
    <property type="entry name" value="FAD/NAD-bd_sf"/>
</dbReference>
<evidence type="ECO:0000256" key="3">
    <source>
        <dbReference type="ARBA" id="ARBA00022827"/>
    </source>
</evidence>
<name>A0ABR4P488_9HELO</name>
<comment type="similarity">
    <text evidence="1">Belongs to the FMO family.</text>
</comment>
<dbReference type="Pfam" id="PF00743">
    <property type="entry name" value="FMO-like"/>
    <property type="match status" value="2"/>
</dbReference>